<evidence type="ECO:0000313" key="1">
    <source>
        <dbReference type="EMBL" id="EGQ75792.1"/>
    </source>
</evidence>
<dbReference type="AlphaFoldDB" id="A0AA36UHH9"/>
<protein>
    <submittedName>
        <fullName evidence="1">Uncharacterized protein</fullName>
    </submittedName>
</protein>
<organism evidence="1 2">
    <name type="scientific">Neisseria macacae ATCC 33926</name>
    <dbReference type="NCBI Taxonomy" id="997348"/>
    <lineage>
        <taxon>Bacteria</taxon>
        <taxon>Pseudomonadati</taxon>
        <taxon>Pseudomonadota</taxon>
        <taxon>Betaproteobacteria</taxon>
        <taxon>Neisseriales</taxon>
        <taxon>Neisseriaceae</taxon>
        <taxon>Neisseria</taxon>
    </lineage>
</organism>
<dbReference type="Proteomes" id="UP000004982">
    <property type="component" value="Unassembled WGS sequence"/>
</dbReference>
<gene>
    <name evidence="1" type="ORF">HMPREF9418_2281</name>
</gene>
<evidence type="ECO:0000313" key="2">
    <source>
        <dbReference type="Proteomes" id="UP000004982"/>
    </source>
</evidence>
<name>A0AA36UHH9_9NEIS</name>
<reference evidence="1 2" key="1">
    <citation type="submission" date="2011-05" db="EMBL/GenBank/DDBJ databases">
        <authorList>
            <person name="Muzny D."/>
            <person name="Qin X."/>
            <person name="Deng J."/>
            <person name="Jiang H."/>
            <person name="Liu Y."/>
            <person name="Qu J."/>
            <person name="Song X.-Z."/>
            <person name="Zhang L."/>
            <person name="Thornton R."/>
            <person name="Coyle M."/>
            <person name="Francisco L."/>
            <person name="Jackson L."/>
            <person name="Javaid M."/>
            <person name="Korchina V."/>
            <person name="Kovar C."/>
            <person name="Mata R."/>
            <person name="Mathew T."/>
            <person name="Ngo R."/>
            <person name="Nguyen L."/>
            <person name="Nguyen N."/>
            <person name="Okwuonu G."/>
            <person name="Ongeri F."/>
            <person name="Pham C."/>
            <person name="Simmons D."/>
            <person name="Wilczek-Boney K."/>
            <person name="Hale W."/>
            <person name="Jakkamsetti A."/>
            <person name="Pham P."/>
            <person name="Ruth R."/>
            <person name="San Lucas F."/>
            <person name="Warren J."/>
            <person name="Zhang J."/>
            <person name="Zhao Z."/>
            <person name="Zhou C."/>
            <person name="Zhu D."/>
            <person name="Lee S."/>
            <person name="Bess C."/>
            <person name="Blankenburg K."/>
            <person name="Forbes L."/>
            <person name="Fu Q."/>
            <person name="Gubbala S."/>
            <person name="Hirani K."/>
            <person name="Jayaseelan J.C."/>
            <person name="Lara F."/>
            <person name="Munidasa M."/>
            <person name="Palculict T."/>
            <person name="Patil S."/>
            <person name="Pu L.-L."/>
            <person name="Saada N."/>
            <person name="Tang L."/>
            <person name="Weissenberger G."/>
            <person name="Zhu Y."/>
            <person name="Hemphill L."/>
            <person name="Shang Y."/>
            <person name="Youmans B."/>
            <person name="Ayvaz T."/>
            <person name="Ross M."/>
            <person name="Santibanez J."/>
            <person name="Aqrawi P."/>
            <person name="Gross S."/>
            <person name="Joshi V."/>
            <person name="Fowler G."/>
            <person name="Nazareth L."/>
            <person name="Reid J."/>
            <person name="Worley K."/>
            <person name="Petrosino J."/>
            <person name="Highlander S."/>
            <person name="Gibbs R."/>
        </authorList>
    </citation>
    <scope>NUCLEOTIDE SEQUENCE [LARGE SCALE GENOMIC DNA]</scope>
    <source>
        <strain evidence="1 2">ATCC 33926</strain>
    </source>
</reference>
<comment type="caution">
    <text evidence="1">The sequence shown here is derived from an EMBL/GenBank/DDBJ whole genome shotgun (WGS) entry which is preliminary data.</text>
</comment>
<dbReference type="EMBL" id="AFQE01000112">
    <property type="protein sequence ID" value="EGQ75792.1"/>
    <property type="molecule type" value="Genomic_DNA"/>
</dbReference>
<sequence>MNQQWFHFQTTFIDGFLVWNILSAEWRETCRGMRSVVFLSARLRYSGLTLNQNKARQRRTGLKLIHYKVAENLLPAWS</sequence>
<accession>A0AA36UHH9</accession>
<proteinExistence type="predicted"/>